<dbReference type="SUPFAM" id="SSF57938">
    <property type="entry name" value="DnaJ/Hsp40 cysteine-rich domain"/>
    <property type="match status" value="1"/>
</dbReference>
<gene>
    <name evidence="17" type="ORF">B7463_g8057</name>
</gene>
<dbReference type="Pfam" id="PF00684">
    <property type="entry name" value="DnaJ_CXXCXGXG"/>
    <property type="match status" value="1"/>
</dbReference>
<dbReference type="EMBL" id="NCSJ02000169">
    <property type="protein sequence ID" value="RFU28274.1"/>
    <property type="molecule type" value="Genomic_DNA"/>
</dbReference>
<feature type="non-terminal residue" evidence="17">
    <location>
        <position position="1726"/>
    </location>
</feature>
<dbReference type="GO" id="GO:0051082">
    <property type="term" value="F:unfolded protein binding"/>
    <property type="evidence" value="ECO:0007669"/>
    <property type="project" value="InterPro"/>
</dbReference>
<dbReference type="SUPFAM" id="SSF46565">
    <property type="entry name" value="Chaperone J-domain"/>
    <property type="match status" value="1"/>
</dbReference>
<dbReference type="HAMAP" id="MF_01152">
    <property type="entry name" value="DnaJ"/>
    <property type="match status" value="1"/>
</dbReference>
<feature type="compositionally biased region" description="Gly residues" evidence="13">
    <location>
        <begin position="337"/>
        <end position="359"/>
    </location>
</feature>
<evidence type="ECO:0000256" key="8">
    <source>
        <dbReference type="ARBA" id="ARBA00022833"/>
    </source>
</evidence>
<dbReference type="InterPro" id="IPR025718">
    <property type="entry name" value="SAP30_Sin3-bd"/>
</dbReference>
<dbReference type="InterPro" id="IPR012724">
    <property type="entry name" value="DnaJ"/>
</dbReference>
<sequence length="1726" mass="189354">MHPPRPRHQPDDSRSEASSTKEKVGTNSSSAANGKSRRVANNLGPASSLRDVVMAESSAGIDASGSAGSESNPSIQWSSFDSSILHGYRYDYHLNTPAAFNKPYNQCVLSSSYMGRMSPTMAKKKEQRRQDKARLANAVRRHFNSMGIAENEVVVEFLYKVRWQDQLASALFCTDARHSPVIMNTGTTTASFFAKVAPSTRIFHPAHVCRQQLRSRRSARQEVRYICTARDQSRRPRVAQDNQWLVKPSSRRDFHASSNLLATKNPYTVLGVEKDATPAAIKKAYYGLAKKYHPDTNKDPTAKDKFAEAQSAYELLTDPQKRAAWDQFGASAFDQGAGPGPGPSGAGGPFGGGGSPFGGGFPGGAGFGADFNFEDLFRGFAGAGRRSGSRGSPFQQEEILVGDNIEVQTTVSFMEAAKGSSKTINITPLTTCKTCSGNGLKPGASRSQCSACGGTGTRVHFMSGGFQMASTCGTCGGQGHTIPRGSECRTCSGNGVVRERKSIKVDIPGGIEDGMRLRIDREGDAAVTGSSASPDTKSIPGDLYVLVRVATDPKFRRSGADVLYTASIPLTTALLGGEVKIPTLDGDVNVKVATGTGTGDKITLSGMGMKKLQGRRGASGDLKVEFKVQMPKYLSANQRTIVEMLADEMGDKSARRIMNISRSNASDDSHKHEGFLRSVWNKFTEHPNPSKDDADGKTSKDEKKDSSGEKDDTKKGSDVQEERSLAYCGQTKSYYLCATEHNFPSLPGGVLERRTQTVFDPHFLAEEHESMRHMHHVALTVRTATEVMQAPMISVPLKATNEIDWIQPLKNYIRDTYGDDPERYAEECATLNRLRQDMRGAGKDSAAGRDLLYRYYGQLELLDLRFPIDENHIKISFTWFDAFTHKSTAQYSLAYEKASIIFNISAVLSCHAANQPRSEDSGLKTAYHSFQASAGMFTYINENFLHAPSTDLSRDTVKTLIQIMLAQAQEVFLEKQISDGKKVGLLAKLASQAGFLYSQAVEGTQDNVNKAIFEKVWLIVVQVKANYMLSLAQYYQALAEDDANSHGTAISRLQVAETAAKDANKLASGFPGNVPANSNLTSETGVALAEIIKRHLTSVQEKLAELIKDNDYIYHQMVPAEATLSVIPKLPAAKAIPVSELYGGQDIQRIIGPDIFQKMIPMSVTESASLYDEEKAKLVRAETERVEIANSEMAASLDYLRLPGALQVLKGGFDQELNANDEFRGWCEDVAARDPLGPTFEYLKSSRDAVVSSLDKSTKHLDMEESVCEKMRSKYEGEWTQQPSSRLTSTLRSDIRNYREALEEASRSDNQLYSKFCQHEDDFEEMRSAGQTGEGDVLFQKALIQVGGKSRNNGGSPMNGEGNLLDDDFEDGSPSVTDQIAKVEDILKKLNLIKRERAQVLKDLKDKAGILSSRESSLMKELTVTFNNLLQDKRVRSEQNKYESIVRQQSSVMSKYKRIHQEFLDLEAGLKGAKQWYSEMKDTAESLGKNVETFVNNRRAEGAQLLNQIEQDRASNASGQADKERERLRILMERMSMEPSTSPSSAKSPRSQSLSYSSTSPSTRYPATNFAGQYQVPTSPPPHSAHPGFSSPQNGSYYSGQAPQRVDPYFSGAKQTIQVQTGYNPSLYPPQPISPPPTQTSFSQNTHLYNRAPPQQVSQQYIPPGYIPPPPPPGPPPLGPQQTFPQSASPLPSGHPDYDYGMHASQQRGAPQQGSGDPWAGLNAWK</sequence>
<evidence type="ECO:0000256" key="12">
    <source>
        <dbReference type="PROSITE-ProRule" id="PRU00546"/>
    </source>
</evidence>
<dbReference type="PROSITE" id="PS51180">
    <property type="entry name" value="BRO1"/>
    <property type="match status" value="1"/>
</dbReference>
<dbReference type="Gene3D" id="2.10.230.10">
    <property type="entry name" value="Heat shock protein DnaJ, cysteine-rich domain"/>
    <property type="match status" value="1"/>
</dbReference>
<dbReference type="InterPro" id="IPR001305">
    <property type="entry name" value="HSP_DnaJ_Cys-rich_dom"/>
</dbReference>
<dbReference type="SUPFAM" id="SSF49493">
    <property type="entry name" value="HSP40/DnaJ peptide-binding domain"/>
    <property type="match status" value="2"/>
</dbReference>
<dbReference type="Gene3D" id="6.10.160.20">
    <property type="match status" value="1"/>
</dbReference>
<feature type="region of interest" description="Disordered" evidence="13">
    <location>
        <begin position="1"/>
        <end position="45"/>
    </location>
</feature>
<feature type="region of interest" description="Disordered" evidence="13">
    <location>
        <begin position="1535"/>
        <end position="1607"/>
    </location>
</feature>
<keyword evidence="7 12" id="KW-0863">Zinc-finger</keyword>
<dbReference type="GO" id="GO:0009408">
    <property type="term" value="P:response to heat"/>
    <property type="evidence" value="ECO:0007669"/>
    <property type="project" value="InterPro"/>
</dbReference>
<dbReference type="InterPro" id="IPR038499">
    <property type="entry name" value="BRO1_sf"/>
</dbReference>
<dbReference type="PROSITE" id="PS50076">
    <property type="entry name" value="DNAJ_2"/>
    <property type="match status" value="1"/>
</dbReference>
<evidence type="ECO:0000256" key="1">
    <source>
        <dbReference type="ARBA" id="ARBA00004177"/>
    </source>
</evidence>
<keyword evidence="3" id="KW-0963">Cytoplasm</keyword>
<dbReference type="InterPro" id="IPR001623">
    <property type="entry name" value="DnaJ_domain"/>
</dbReference>
<proteinExistence type="inferred from homology"/>
<evidence type="ECO:0000256" key="11">
    <source>
        <dbReference type="ARBA" id="ARBA00072890"/>
    </source>
</evidence>
<name>A0A3E2H4F7_SCYLI</name>
<evidence type="ECO:0000256" key="7">
    <source>
        <dbReference type="ARBA" id="ARBA00022771"/>
    </source>
</evidence>
<dbReference type="Gene3D" id="1.10.287.110">
    <property type="entry name" value="DnaJ domain"/>
    <property type="match status" value="1"/>
</dbReference>
<organism evidence="17 18">
    <name type="scientific">Scytalidium lignicola</name>
    <name type="common">Hyphomycete</name>
    <dbReference type="NCBI Taxonomy" id="5539"/>
    <lineage>
        <taxon>Eukaryota</taxon>
        <taxon>Fungi</taxon>
        <taxon>Dikarya</taxon>
        <taxon>Ascomycota</taxon>
        <taxon>Pezizomycotina</taxon>
        <taxon>Leotiomycetes</taxon>
        <taxon>Leotiomycetes incertae sedis</taxon>
        <taxon>Scytalidium</taxon>
    </lineage>
</organism>
<dbReference type="Pfam" id="PF00226">
    <property type="entry name" value="DnaJ"/>
    <property type="match status" value="1"/>
</dbReference>
<evidence type="ECO:0000259" key="16">
    <source>
        <dbReference type="PROSITE" id="PS51188"/>
    </source>
</evidence>
<dbReference type="GO" id="GO:0005768">
    <property type="term" value="C:endosome"/>
    <property type="evidence" value="ECO:0007669"/>
    <property type="project" value="UniProtKB-SubCell"/>
</dbReference>
<evidence type="ECO:0000256" key="6">
    <source>
        <dbReference type="ARBA" id="ARBA00022753"/>
    </source>
</evidence>
<keyword evidence="4 12" id="KW-0479">Metal-binding</keyword>
<dbReference type="GO" id="GO:0031072">
    <property type="term" value="F:heat shock protein binding"/>
    <property type="evidence" value="ECO:0007669"/>
    <property type="project" value="InterPro"/>
</dbReference>
<keyword evidence="18" id="KW-1185">Reference proteome</keyword>
<keyword evidence="5" id="KW-0677">Repeat</keyword>
<dbReference type="Gene3D" id="2.60.260.20">
    <property type="entry name" value="Urease metallochaperone UreE, N-terminal domain"/>
    <property type="match status" value="2"/>
</dbReference>
<keyword evidence="8 12" id="KW-0862">Zinc</keyword>
<feature type="compositionally biased region" description="Basic and acidic residues" evidence="13">
    <location>
        <begin position="8"/>
        <end position="24"/>
    </location>
</feature>
<feature type="non-terminal residue" evidence="17">
    <location>
        <position position="1"/>
    </location>
</feature>
<feature type="compositionally biased region" description="Polar residues" evidence="13">
    <location>
        <begin position="1704"/>
        <end position="1715"/>
    </location>
</feature>
<feature type="region of interest" description="Disordered" evidence="13">
    <location>
        <begin position="681"/>
        <end position="722"/>
    </location>
</feature>
<dbReference type="CDD" id="cd06257">
    <property type="entry name" value="DnaJ"/>
    <property type="match status" value="1"/>
</dbReference>
<dbReference type="FunFam" id="2.60.260.20:FF:000005">
    <property type="entry name" value="Chaperone protein dnaJ 1, mitochondrial"/>
    <property type="match status" value="1"/>
</dbReference>
<dbReference type="PROSITE" id="PS51188">
    <property type="entry name" value="ZF_CR"/>
    <property type="match status" value="1"/>
</dbReference>
<feature type="domain" description="J" evidence="14">
    <location>
        <begin position="265"/>
        <end position="329"/>
    </location>
</feature>
<dbReference type="Pfam" id="PF13867">
    <property type="entry name" value="SAP30_Sin3_bdg"/>
    <property type="match status" value="1"/>
</dbReference>
<evidence type="ECO:0000256" key="5">
    <source>
        <dbReference type="ARBA" id="ARBA00022737"/>
    </source>
</evidence>
<keyword evidence="6" id="KW-0967">Endosome</keyword>
<dbReference type="GO" id="GO:0005524">
    <property type="term" value="F:ATP binding"/>
    <property type="evidence" value="ECO:0007669"/>
    <property type="project" value="InterPro"/>
</dbReference>
<dbReference type="Pfam" id="PF13949">
    <property type="entry name" value="ALIX_LYPXL_bnd"/>
    <property type="match status" value="2"/>
</dbReference>
<comment type="caution">
    <text evidence="17">The sequence shown here is derived from an EMBL/GenBank/DDBJ whole genome shotgun (WGS) entry which is preliminary data.</text>
</comment>
<dbReference type="InterPro" id="IPR004328">
    <property type="entry name" value="BRO1_dom"/>
</dbReference>
<dbReference type="InterPro" id="IPR038291">
    <property type="entry name" value="SAP30_C_sf"/>
</dbReference>
<evidence type="ECO:0000256" key="13">
    <source>
        <dbReference type="SAM" id="MobiDB-lite"/>
    </source>
</evidence>
<evidence type="ECO:0000259" key="14">
    <source>
        <dbReference type="PROSITE" id="PS50076"/>
    </source>
</evidence>
<dbReference type="InterPro" id="IPR036869">
    <property type="entry name" value="J_dom_sf"/>
</dbReference>
<dbReference type="InterPro" id="IPR002939">
    <property type="entry name" value="DnaJ_C"/>
</dbReference>
<feature type="domain" description="CR-type" evidence="16">
    <location>
        <begin position="419"/>
        <end position="500"/>
    </location>
</feature>
<evidence type="ECO:0000259" key="15">
    <source>
        <dbReference type="PROSITE" id="PS51180"/>
    </source>
</evidence>
<feature type="compositionally biased region" description="Polar residues" evidence="13">
    <location>
        <begin position="1680"/>
        <end position="1690"/>
    </location>
</feature>
<keyword evidence="9" id="KW-0143">Chaperone</keyword>
<feature type="compositionally biased region" description="Pro residues" evidence="13">
    <location>
        <begin position="1665"/>
        <end position="1679"/>
    </location>
</feature>
<dbReference type="OrthoDB" id="2141925at2759"/>
<feature type="domain" description="BRO1" evidence="15">
    <location>
        <begin position="791"/>
        <end position="1193"/>
    </location>
</feature>
<dbReference type="CDD" id="cd10747">
    <property type="entry name" value="DnaJ_C"/>
    <property type="match status" value="1"/>
</dbReference>
<evidence type="ECO:0000256" key="9">
    <source>
        <dbReference type="ARBA" id="ARBA00023186"/>
    </source>
</evidence>
<dbReference type="Pfam" id="PF01556">
    <property type="entry name" value="DnaJ_C"/>
    <property type="match status" value="1"/>
</dbReference>
<dbReference type="FunFam" id="2.10.230.10:FF:000001">
    <property type="entry name" value="DnaJ subfamily A member 2"/>
    <property type="match status" value="1"/>
</dbReference>
<protein>
    <recommendedName>
        <fullName evidence="11">DnaJ homolog 1, mitochondrial</fullName>
    </recommendedName>
    <alternativeName>
        <fullName evidence="10">BRO domain-containing protein 1</fullName>
    </alternativeName>
</protein>
<dbReference type="PANTHER" id="PTHR23030">
    <property type="entry name" value="PCD6 INTERACTING PROTEIN-RELATED"/>
    <property type="match status" value="1"/>
</dbReference>
<evidence type="ECO:0000256" key="2">
    <source>
        <dbReference type="ARBA" id="ARBA00004496"/>
    </source>
</evidence>
<feature type="compositionally biased region" description="Low complexity" evidence="13">
    <location>
        <begin position="1537"/>
        <end position="1565"/>
    </location>
</feature>
<feature type="region of interest" description="Disordered" evidence="13">
    <location>
        <begin position="1622"/>
        <end position="1726"/>
    </location>
</feature>
<dbReference type="Proteomes" id="UP000258309">
    <property type="component" value="Unassembled WGS sequence"/>
</dbReference>
<evidence type="ECO:0000256" key="3">
    <source>
        <dbReference type="ARBA" id="ARBA00022490"/>
    </source>
</evidence>
<feature type="compositionally biased region" description="Polar residues" evidence="13">
    <location>
        <begin position="1590"/>
        <end position="1602"/>
    </location>
</feature>
<evidence type="ECO:0000313" key="18">
    <source>
        <dbReference type="Proteomes" id="UP000258309"/>
    </source>
</evidence>
<evidence type="ECO:0000313" key="17">
    <source>
        <dbReference type="EMBL" id="RFU28274.1"/>
    </source>
</evidence>
<evidence type="ECO:0000256" key="10">
    <source>
        <dbReference type="ARBA" id="ARBA00041284"/>
    </source>
</evidence>
<dbReference type="InterPro" id="IPR008971">
    <property type="entry name" value="HSP40/DnaJ_pept-bd"/>
</dbReference>
<dbReference type="PANTHER" id="PTHR23030:SF30">
    <property type="entry name" value="TYROSINE-PROTEIN PHOSPHATASE NON-RECEPTOR TYPE 23"/>
    <property type="match status" value="1"/>
</dbReference>
<dbReference type="CDD" id="cd10719">
    <property type="entry name" value="DnaJ_zf"/>
    <property type="match status" value="1"/>
</dbReference>
<dbReference type="OMA" id="SARRIMN"/>
<comment type="subcellular location">
    <subcellularLocation>
        <location evidence="2">Cytoplasm</location>
    </subcellularLocation>
    <subcellularLocation>
        <location evidence="1">Endosome</location>
    </subcellularLocation>
</comment>
<evidence type="ECO:0000256" key="4">
    <source>
        <dbReference type="ARBA" id="ARBA00022723"/>
    </source>
</evidence>
<dbReference type="GO" id="GO:0006457">
    <property type="term" value="P:protein folding"/>
    <property type="evidence" value="ECO:0007669"/>
    <property type="project" value="InterPro"/>
</dbReference>
<dbReference type="SMART" id="SM01041">
    <property type="entry name" value="BRO1"/>
    <property type="match status" value="1"/>
</dbReference>
<feature type="region of interest" description="Disordered" evidence="13">
    <location>
        <begin position="331"/>
        <end position="359"/>
    </location>
</feature>
<dbReference type="STRING" id="5539.A0A3E2H4F7"/>
<dbReference type="InterPro" id="IPR025304">
    <property type="entry name" value="ALIX_V_dom"/>
</dbReference>
<dbReference type="Gene3D" id="1.25.40.280">
    <property type="entry name" value="alix/aip1 like domains"/>
    <property type="match status" value="1"/>
</dbReference>
<dbReference type="GO" id="GO:0043328">
    <property type="term" value="P:protein transport to vacuole involved in ubiquitin-dependent protein catabolic process via the multivesicular body sorting pathway"/>
    <property type="evidence" value="ECO:0007669"/>
    <property type="project" value="TreeGrafter"/>
</dbReference>
<reference evidence="17 18" key="1">
    <citation type="submission" date="2018-05" db="EMBL/GenBank/DDBJ databases">
        <title>Draft genome sequence of Scytalidium lignicola DSM 105466, a ubiquitous saprotrophic fungus.</title>
        <authorList>
            <person name="Buettner E."/>
            <person name="Gebauer A.M."/>
            <person name="Hofrichter M."/>
            <person name="Liers C."/>
            <person name="Kellner H."/>
        </authorList>
    </citation>
    <scope>NUCLEOTIDE SEQUENCE [LARGE SCALE GENOMIC DNA]</scope>
    <source>
        <strain evidence="17 18">DSM 105466</strain>
    </source>
</reference>
<dbReference type="SMART" id="SM00271">
    <property type="entry name" value="DnaJ"/>
    <property type="match status" value="1"/>
</dbReference>
<feature type="compositionally biased region" description="Pro residues" evidence="13">
    <location>
        <begin position="1627"/>
        <end position="1638"/>
    </location>
</feature>
<dbReference type="PRINTS" id="PR00625">
    <property type="entry name" value="JDOMAIN"/>
</dbReference>
<feature type="compositionally biased region" description="Basic and acidic residues" evidence="13">
    <location>
        <begin position="683"/>
        <end position="722"/>
    </location>
</feature>
<feature type="zinc finger region" description="CR-type" evidence="12">
    <location>
        <begin position="419"/>
        <end position="500"/>
    </location>
</feature>
<dbReference type="Pfam" id="PF03097">
    <property type="entry name" value="BRO1"/>
    <property type="match status" value="1"/>
</dbReference>
<dbReference type="GO" id="GO:0008270">
    <property type="term" value="F:zinc ion binding"/>
    <property type="evidence" value="ECO:0007669"/>
    <property type="project" value="UniProtKB-KW"/>
</dbReference>
<dbReference type="CDD" id="cd09242">
    <property type="entry name" value="BRO1_ScBro1_like"/>
    <property type="match status" value="1"/>
</dbReference>
<dbReference type="Gene3D" id="1.20.120.560">
    <property type="entry name" value="alix/aip1 in complex with the ypdl late domain"/>
    <property type="match status" value="1"/>
</dbReference>
<accession>A0A3E2H4F7</accession>
<dbReference type="Gene3D" id="1.20.140.50">
    <property type="entry name" value="alix/aip1 like domains"/>
    <property type="match status" value="1"/>
</dbReference>
<dbReference type="InterPro" id="IPR036410">
    <property type="entry name" value="HSP_DnaJ_Cys-rich_dom_sf"/>
</dbReference>